<comment type="caution">
    <text evidence="2">The sequence shown here is derived from an EMBL/GenBank/DDBJ whole genome shotgun (WGS) entry which is preliminary data.</text>
</comment>
<protein>
    <submittedName>
        <fullName evidence="2">Uncharacterized protein</fullName>
    </submittedName>
</protein>
<feature type="compositionally biased region" description="Basic and acidic residues" evidence="1">
    <location>
        <begin position="39"/>
        <end position="57"/>
    </location>
</feature>
<feature type="compositionally biased region" description="Basic and acidic residues" evidence="1">
    <location>
        <begin position="1"/>
        <end position="17"/>
    </location>
</feature>
<proteinExistence type="predicted"/>
<feature type="region of interest" description="Disordered" evidence="1">
    <location>
        <begin position="1"/>
        <end position="76"/>
    </location>
</feature>
<dbReference type="AlphaFoldDB" id="X0X804"/>
<accession>X0X804</accession>
<reference evidence="2" key="1">
    <citation type="journal article" date="2014" name="Front. Microbiol.">
        <title>High frequency of phylogenetically diverse reductive dehalogenase-homologous genes in deep subseafloor sedimentary metagenomes.</title>
        <authorList>
            <person name="Kawai M."/>
            <person name="Futagami T."/>
            <person name="Toyoda A."/>
            <person name="Takaki Y."/>
            <person name="Nishi S."/>
            <person name="Hori S."/>
            <person name="Arai W."/>
            <person name="Tsubouchi T."/>
            <person name="Morono Y."/>
            <person name="Uchiyama I."/>
            <person name="Ito T."/>
            <person name="Fujiyama A."/>
            <person name="Inagaki F."/>
            <person name="Takami H."/>
        </authorList>
    </citation>
    <scope>NUCLEOTIDE SEQUENCE</scope>
    <source>
        <strain evidence="2">Expedition CK06-06</strain>
    </source>
</reference>
<feature type="compositionally biased region" description="Basic and acidic residues" evidence="1">
    <location>
        <begin position="67"/>
        <end position="76"/>
    </location>
</feature>
<name>X0X804_9ZZZZ</name>
<evidence type="ECO:0000256" key="1">
    <source>
        <dbReference type="SAM" id="MobiDB-lite"/>
    </source>
</evidence>
<feature type="non-terminal residue" evidence="2">
    <location>
        <position position="1"/>
    </location>
</feature>
<sequence>TLLTHDVYDQRLSRRESNCGNATEYTDKDKHGRYRQRPHKEENTGHQDDQAAHKGDQDQQSPAVKPIDNHSRERPK</sequence>
<organism evidence="2">
    <name type="scientific">marine sediment metagenome</name>
    <dbReference type="NCBI Taxonomy" id="412755"/>
    <lineage>
        <taxon>unclassified sequences</taxon>
        <taxon>metagenomes</taxon>
        <taxon>ecological metagenomes</taxon>
    </lineage>
</organism>
<gene>
    <name evidence="2" type="ORF">S01H1_67510</name>
</gene>
<evidence type="ECO:0000313" key="2">
    <source>
        <dbReference type="EMBL" id="GAG39180.1"/>
    </source>
</evidence>
<dbReference type="EMBL" id="BARS01044717">
    <property type="protein sequence ID" value="GAG39180.1"/>
    <property type="molecule type" value="Genomic_DNA"/>
</dbReference>